<organism evidence="1 2">
    <name type="scientific">Durio zibethinus</name>
    <name type="common">Durian</name>
    <dbReference type="NCBI Taxonomy" id="66656"/>
    <lineage>
        <taxon>Eukaryota</taxon>
        <taxon>Viridiplantae</taxon>
        <taxon>Streptophyta</taxon>
        <taxon>Embryophyta</taxon>
        <taxon>Tracheophyta</taxon>
        <taxon>Spermatophyta</taxon>
        <taxon>Magnoliopsida</taxon>
        <taxon>eudicotyledons</taxon>
        <taxon>Gunneridae</taxon>
        <taxon>Pentapetalae</taxon>
        <taxon>rosids</taxon>
        <taxon>malvids</taxon>
        <taxon>Malvales</taxon>
        <taxon>Malvaceae</taxon>
        <taxon>Helicteroideae</taxon>
        <taxon>Durio</taxon>
    </lineage>
</organism>
<accession>A0A6P6A7Y9</accession>
<proteinExistence type="predicted"/>
<dbReference type="PANTHER" id="PTHR33710:SF71">
    <property type="entry name" value="ENDONUCLEASE_EXONUCLEASE_PHOSPHATASE DOMAIN-CONTAINING PROTEIN"/>
    <property type="match status" value="1"/>
</dbReference>
<evidence type="ECO:0000313" key="1">
    <source>
        <dbReference type="Proteomes" id="UP000515121"/>
    </source>
</evidence>
<dbReference type="AlphaFoldDB" id="A0A6P6A7Y9"/>
<dbReference type="GeneID" id="111307090"/>
<dbReference type="KEGG" id="dzi:111307090"/>
<dbReference type="PANTHER" id="PTHR33710">
    <property type="entry name" value="BNAC02G09200D PROTEIN"/>
    <property type="match status" value="1"/>
</dbReference>
<reference evidence="2" key="1">
    <citation type="submission" date="2025-08" db="UniProtKB">
        <authorList>
            <consortium name="RefSeq"/>
        </authorList>
    </citation>
    <scope>IDENTIFICATION</scope>
    <source>
        <tissue evidence="2">Fruit stalk</tissue>
    </source>
</reference>
<evidence type="ECO:0000313" key="2">
    <source>
        <dbReference type="RefSeq" id="XP_022760871.1"/>
    </source>
</evidence>
<gene>
    <name evidence="2" type="primary">LOC111307090</name>
</gene>
<dbReference type="OrthoDB" id="1935929at2759"/>
<dbReference type="Proteomes" id="UP000515121">
    <property type="component" value="Unplaced"/>
</dbReference>
<keyword evidence="1" id="KW-1185">Reference proteome</keyword>
<dbReference type="RefSeq" id="XP_022760871.1">
    <property type="nucleotide sequence ID" value="XM_022905136.1"/>
</dbReference>
<name>A0A6P6A7Y9_DURZI</name>
<protein>
    <submittedName>
        <fullName evidence="2">Uncharacterized protein LOC111307090</fullName>
    </submittedName>
</protein>
<sequence>MEEFRTVLEEIGLHDLGYQGPCYTWERGRTKQNQIRERLDRSMATIAWSELFSHHIVKHLACPVSDLSPIIVDTVGTKPSWQCRRKRTRKQFEAMWTVEPECIKIIEKSWAEVKDNLFDDLSKLPNRGISGETLAREVELKDNLNRLLEQEEVFWKQRARTNWLPEGDRNTKFIHAQKTKKKTYKQNIWGGG</sequence>